<dbReference type="GO" id="GO:0016709">
    <property type="term" value="F:oxidoreductase activity, acting on paired donors, with incorporation or reduction of molecular oxygen, NAD(P)H as one donor, and incorporation of one atom of oxygen"/>
    <property type="evidence" value="ECO:0007669"/>
    <property type="project" value="UniProtKB-ARBA"/>
</dbReference>
<dbReference type="EMBL" id="CP045643">
    <property type="protein sequence ID" value="QFZ72375.1"/>
    <property type="molecule type" value="Genomic_DNA"/>
</dbReference>
<accession>A0A5Q0L5P1</accession>
<protein>
    <submittedName>
        <fullName evidence="5">Monooxygenase</fullName>
    </submittedName>
</protein>
<keyword evidence="5" id="KW-0503">Monooxygenase</keyword>
<dbReference type="Pfam" id="PF21274">
    <property type="entry name" value="Rng_hyd_C"/>
    <property type="match status" value="1"/>
</dbReference>
<dbReference type="AlphaFoldDB" id="A0A5Q0L5P1"/>
<reference evidence="5 6" key="1">
    <citation type="submission" date="2019-10" db="EMBL/GenBank/DDBJ databases">
        <title>A novel species.</title>
        <authorList>
            <person name="Gao J."/>
        </authorList>
    </citation>
    <scope>NUCLEOTIDE SEQUENCE [LARGE SCALE GENOMIC DNA]</scope>
    <source>
        <strain evidence="5 6">QMT-28</strain>
    </source>
</reference>
<organism evidence="5 6">
    <name type="scientific">Streptomyces fagopyri</name>
    <dbReference type="NCBI Taxonomy" id="2662397"/>
    <lineage>
        <taxon>Bacteria</taxon>
        <taxon>Bacillati</taxon>
        <taxon>Actinomycetota</taxon>
        <taxon>Actinomycetes</taxon>
        <taxon>Kitasatosporales</taxon>
        <taxon>Streptomycetaceae</taxon>
        <taxon>Streptomyces</taxon>
    </lineage>
</organism>
<dbReference type="KEGG" id="sfy:GFH48_03070"/>
<sequence>MTAKPEAPSEGSLDQQVVIVGAGPVGLWLAHELAVAGVTPLVLERAGRRSPHSKALGIQPRTIEVLALRDRHQDVIAGGRPLPNWHFGMLEARVDFRDLPTPFPYLLAQPQSVTEQLLEGYAAERGVQVRRGHEVVSLTQDGSSVTLGVRGPDGEYTVDAGYVVGADGARSVVRQEAGIGFPGSDTSAYGFLGEVILDRPPLTPGFSALNEAGRLLVVPLPGGRFRVTGYDPRNQTREPMTLDELREASVRIAGTDFGMRDPSWLSRFGNATRLAATYRAGRVLLAGDAAHIHWPAGGVGLNVGLQDAMNLGWKLAAVVQGRADDELLDTYHAERHPVGGELAEHTRAQTALIVGLTPEITALRALLSEAVVRAGAFSDLLAGKLSGLDIAYPPADARAHPLTGVRAYDPEGEGVLPLLHDGRAVLLTMGQEPVDAALAERAAKAGISVHPSRIAETGGPAWSDVTAALIRPDGHVWWATEEHSSGAAFTAEVGKALEELRVVFSPPAVADSVVS</sequence>
<proteinExistence type="predicted"/>
<dbReference type="GO" id="GO:0071949">
    <property type="term" value="F:FAD binding"/>
    <property type="evidence" value="ECO:0007669"/>
    <property type="project" value="InterPro"/>
</dbReference>
<dbReference type="PANTHER" id="PTHR43004">
    <property type="entry name" value="TRK SYSTEM POTASSIUM UPTAKE PROTEIN"/>
    <property type="match status" value="1"/>
</dbReference>
<dbReference type="InterPro" id="IPR050641">
    <property type="entry name" value="RIFMO-like"/>
</dbReference>
<evidence type="ECO:0000313" key="5">
    <source>
        <dbReference type="EMBL" id="QFZ72375.1"/>
    </source>
</evidence>
<evidence type="ECO:0000313" key="6">
    <source>
        <dbReference type="Proteomes" id="UP000326179"/>
    </source>
</evidence>
<keyword evidence="6" id="KW-1185">Reference proteome</keyword>
<comment type="cofactor">
    <cofactor evidence="1">
        <name>FAD</name>
        <dbReference type="ChEBI" id="CHEBI:57692"/>
    </cofactor>
</comment>
<dbReference type="Gene3D" id="3.50.50.60">
    <property type="entry name" value="FAD/NAD(P)-binding domain"/>
    <property type="match status" value="1"/>
</dbReference>
<evidence type="ECO:0000259" key="4">
    <source>
        <dbReference type="Pfam" id="PF01494"/>
    </source>
</evidence>
<feature type="domain" description="FAD-binding" evidence="4">
    <location>
        <begin position="15"/>
        <end position="344"/>
    </location>
</feature>
<keyword evidence="3" id="KW-0274">FAD</keyword>
<dbReference type="SUPFAM" id="SSF51905">
    <property type="entry name" value="FAD/NAD(P)-binding domain"/>
    <property type="match status" value="1"/>
</dbReference>
<keyword evidence="2" id="KW-0285">Flavoprotein</keyword>
<gene>
    <name evidence="5" type="ORF">GFH48_03070</name>
</gene>
<evidence type="ECO:0000256" key="3">
    <source>
        <dbReference type="ARBA" id="ARBA00022827"/>
    </source>
</evidence>
<dbReference type="InterPro" id="IPR002938">
    <property type="entry name" value="FAD-bd"/>
</dbReference>
<name>A0A5Q0L5P1_9ACTN</name>
<dbReference type="RefSeq" id="WP_153286745.1">
    <property type="nucleotide sequence ID" value="NZ_CP045643.1"/>
</dbReference>
<evidence type="ECO:0000256" key="1">
    <source>
        <dbReference type="ARBA" id="ARBA00001974"/>
    </source>
</evidence>
<dbReference type="Gene3D" id="3.30.70.2450">
    <property type="match status" value="1"/>
</dbReference>
<keyword evidence="5" id="KW-0560">Oxidoreductase</keyword>
<dbReference type="Gene3D" id="3.40.30.120">
    <property type="match status" value="1"/>
</dbReference>
<dbReference type="PANTHER" id="PTHR43004:SF19">
    <property type="entry name" value="BINDING MONOOXYGENASE, PUTATIVE (JCVI)-RELATED"/>
    <property type="match status" value="1"/>
</dbReference>
<evidence type="ECO:0000256" key="2">
    <source>
        <dbReference type="ARBA" id="ARBA00022630"/>
    </source>
</evidence>
<dbReference type="Pfam" id="PF01494">
    <property type="entry name" value="FAD_binding_3"/>
    <property type="match status" value="1"/>
</dbReference>
<dbReference type="Proteomes" id="UP000326179">
    <property type="component" value="Chromosome"/>
</dbReference>
<dbReference type="PRINTS" id="PR00420">
    <property type="entry name" value="RNGMNOXGNASE"/>
</dbReference>
<dbReference type="InterPro" id="IPR036188">
    <property type="entry name" value="FAD/NAD-bd_sf"/>
</dbReference>